<dbReference type="OrthoDB" id="6299497at2"/>
<dbReference type="EMBL" id="NKHF01000084">
    <property type="protein sequence ID" value="PCK30462.1"/>
    <property type="molecule type" value="Genomic_DNA"/>
</dbReference>
<keyword evidence="3" id="KW-1185">Reference proteome</keyword>
<evidence type="ECO:0008006" key="4">
    <source>
        <dbReference type="Google" id="ProtNLM"/>
    </source>
</evidence>
<comment type="caution">
    <text evidence="2">The sequence shown here is derived from an EMBL/GenBank/DDBJ whole genome shotgun (WGS) entry which is preliminary data.</text>
</comment>
<dbReference type="RefSeq" id="WP_099643355.1">
    <property type="nucleotide sequence ID" value="NZ_NKHF01000084.1"/>
</dbReference>
<reference evidence="3" key="1">
    <citation type="journal article" date="2019" name="Genome Announc.">
        <title>Draft Genome Sequence of Pseudoalteromonas piscicida Strain 36Y ROTHPW, an Hypersaline Seawater Isolate from the South Coast of Sonora, Mexico.</title>
        <authorList>
            <person name="Sanchez-Diaz R."/>
            <person name="Molina-Garza Z.J."/>
            <person name="Cruz-Suarez L.E."/>
            <person name="Selvin J."/>
            <person name="Kiran G.S."/>
            <person name="Ibarra-Gamez J.C."/>
            <person name="Gomez-Gil B."/>
            <person name="Galaviz-Silva L."/>
        </authorList>
    </citation>
    <scope>NUCLEOTIDE SEQUENCE [LARGE SCALE GENOMIC DNA]</scope>
    <source>
        <strain evidence="3">36Y_RITHPW</strain>
    </source>
</reference>
<proteinExistence type="predicted"/>
<evidence type="ECO:0000313" key="3">
    <source>
        <dbReference type="Proteomes" id="UP000228621"/>
    </source>
</evidence>
<name>A0A2A5JLY4_PSEO7</name>
<protein>
    <recommendedName>
        <fullName evidence="4">DUF2163 domain-containing protein</fullName>
    </recommendedName>
</protein>
<evidence type="ECO:0000256" key="1">
    <source>
        <dbReference type="SAM" id="MobiDB-lite"/>
    </source>
</evidence>
<dbReference type="Proteomes" id="UP000228621">
    <property type="component" value="Unassembled WGS sequence"/>
</dbReference>
<evidence type="ECO:0000313" key="2">
    <source>
        <dbReference type="EMBL" id="PCK30462.1"/>
    </source>
</evidence>
<dbReference type="AlphaFoldDB" id="A0A2A5JLY4"/>
<sequence length="196" mass="21803">MEAVADSLINRLARGNPRYFVDLKFKTGNLRLHTGVGERRFLYQTWYGLGALGQVSEIPANDNNSVSNIRLTLTTPNPEILGEVAANDPVGVEVDIWLVVVDEHYRVDGFQLIESGSVAACDSERGALSKVELTVTGESQRWQQARLHQRWNDATQKALYPGDEFFKEQVAANSTILPDTQPGRRIGGRNVKNQSH</sequence>
<gene>
    <name evidence="2" type="ORF">CEX98_17730</name>
</gene>
<organism evidence="2 3">
    <name type="scientific">Pseudoalteromonas piscicida</name>
    <dbReference type="NCBI Taxonomy" id="43662"/>
    <lineage>
        <taxon>Bacteria</taxon>
        <taxon>Pseudomonadati</taxon>
        <taxon>Pseudomonadota</taxon>
        <taxon>Gammaproteobacteria</taxon>
        <taxon>Alteromonadales</taxon>
        <taxon>Pseudoalteromonadaceae</taxon>
        <taxon>Pseudoalteromonas</taxon>
    </lineage>
</organism>
<feature type="region of interest" description="Disordered" evidence="1">
    <location>
        <begin position="174"/>
        <end position="196"/>
    </location>
</feature>
<accession>A0A2A5JLY4</accession>